<proteinExistence type="predicted"/>
<dbReference type="Proteomes" id="UP000184212">
    <property type="component" value="Unassembled WGS sequence"/>
</dbReference>
<keyword evidence="1" id="KW-0812">Transmembrane</keyword>
<dbReference type="EMBL" id="FQWQ01000003">
    <property type="protein sequence ID" value="SHH54932.1"/>
    <property type="molecule type" value="Genomic_DNA"/>
</dbReference>
<keyword evidence="1" id="KW-0472">Membrane</keyword>
<evidence type="ECO:0000256" key="1">
    <source>
        <dbReference type="SAM" id="Phobius"/>
    </source>
</evidence>
<evidence type="ECO:0000313" key="2">
    <source>
        <dbReference type="EMBL" id="SHH54932.1"/>
    </source>
</evidence>
<feature type="transmembrane region" description="Helical" evidence="1">
    <location>
        <begin position="72"/>
        <end position="93"/>
    </location>
</feature>
<organism evidence="2 3">
    <name type="scientific">Chryseolinea serpens</name>
    <dbReference type="NCBI Taxonomy" id="947013"/>
    <lineage>
        <taxon>Bacteria</taxon>
        <taxon>Pseudomonadati</taxon>
        <taxon>Bacteroidota</taxon>
        <taxon>Cytophagia</taxon>
        <taxon>Cytophagales</taxon>
        <taxon>Fulvivirgaceae</taxon>
        <taxon>Chryseolinea</taxon>
    </lineage>
</organism>
<keyword evidence="1" id="KW-1133">Transmembrane helix</keyword>
<dbReference type="OrthoDB" id="668928at2"/>
<sequence>MYEATHPTRSPYDTHRGPHPGIIAIIYVCLFIVSLILFGILSQGSGFPRPFAPPEQAQQIFQQFPNAIRFNALFQFGAAIPLGLFTAAVTSRLRILGVTATGVNIALFGGITASLLITFSSLCSWLLSQPGVANDLPLMHALQLFGFATGGVAHIAAVGLLLAGISVPCLLGGYAPKWVAWLGLILAGIAELSTLSLVIEQASYLLPVVRFGAYLWMISTGFTLAKSKTESIHSKEK</sequence>
<keyword evidence="3" id="KW-1185">Reference proteome</keyword>
<feature type="transmembrane region" description="Helical" evidence="1">
    <location>
        <begin position="105"/>
        <end position="127"/>
    </location>
</feature>
<protein>
    <recommendedName>
        <fullName evidence="4">DUF4386 domain-containing protein</fullName>
    </recommendedName>
</protein>
<gene>
    <name evidence="2" type="ORF">SAMN04488109_4308</name>
</gene>
<feature type="transmembrane region" description="Helical" evidence="1">
    <location>
        <begin position="205"/>
        <end position="225"/>
    </location>
</feature>
<name>A0A1M5TVW8_9BACT</name>
<evidence type="ECO:0000313" key="3">
    <source>
        <dbReference type="Proteomes" id="UP000184212"/>
    </source>
</evidence>
<dbReference type="RefSeq" id="WP_084138297.1">
    <property type="nucleotide sequence ID" value="NZ_FQWQ01000003.1"/>
</dbReference>
<feature type="transmembrane region" description="Helical" evidence="1">
    <location>
        <begin position="21"/>
        <end position="41"/>
    </location>
</feature>
<accession>A0A1M5TVW8</accession>
<evidence type="ECO:0008006" key="4">
    <source>
        <dbReference type="Google" id="ProtNLM"/>
    </source>
</evidence>
<feature type="transmembrane region" description="Helical" evidence="1">
    <location>
        <begin position="147"/>
        <end position="171"/>
    </location>
</feature>
<dbReference type="STRING" id="947013.SAMN04488109_4308"/>
<feature type="transmembrane region" description="Helical" evidence="1">
    <location>
        <begin position="178"/>
        <end position="199"/>
    </location>
</feature>
<dbReference type="AlphaFoldDB" id="A0A1M5TVW8"/>
<reference evidence="2 3" key="1">
    <citation type="submission" date="2016-11" db="EMBL/GenBank/DDBJ databases">
        <authorList>
            <person name="Jaros S."/>
            <person name="Januszkiewicz K."/>
            <person name="Wedrychowicz H."/>
        </authorList>
    </citation>
    <scope>NUCLEOTIDE SEQUENCE [LARGE SCALE GENOMIC DNA]</scope>
    <source>
        <strain evidence="2 3">DSM 24574</strain>
    </source>
</reference>